<dbReference type="PANTHER" id="PTHR42794:SF2">
    <property type="entry name" value="ABC TRANSPORTER ATP-BINDING PROTEIN"/>
    <property type="match status" value="1"/>
</dbReference>
<keyword evidence="3" id="KW-0067">ATP-binding</keyword>
<dbReference type="InterPro" id="IPR003439">
    <property type="entry name" value="ABC_transporter-like_ATP-bd"/>
</dbReference>
<proteinExistence type="inferred from homology"/>
<dbReference type="SMART" id="SM00382">
    <property type="entry name" value="AAA"/>
    <property type="match status" value="1"/>
</dbReference>
<dbReference type="CDD" id="cd03214">
    <property type="entry name" value="ABC_Iron-Siderophores_B12_Hemin"/>
    <property type="match status" value="1"/>
</dbReference>
<dbReference type="InterPro" id="IPR027417">
    <property type="entry name" value="P-loop_NTPase"/>
</dbReference>
<dbReference type="Pfam" id="PF00005">
    <property type="entry name" value="ABC_tran"/>
    <property type="match status" value="1"/>
</dbReference>
<dbReference type="InterPro" id="IPR017871">
    <property type="entry name" value="ABC_transporter-like_CS"/>
</dbReference>
<gene>
    <name evidence="5" type="ORF">CH338_18655</name>
</gene>
<evidence type="ECO:0000256" key="3">
    <source>
        <dbReference type="ARBA" id="ARBA00022840"/>
    </source>
</evidence>
<dbReference type="OrthoDB" id="9805601at2"/>
<dbReference type="Proteomes" id="UP000248863">
    <property type="component" value="Unassembled WGS sequence"/>
</dbReference>
<comment type="caution">
    <text evidence="5">The sequence shown here is derived from an EMBL/GenBank/DDBJ whole genome shotgun (WGS) entry which is preliminary data.</text>
</comment>
<dbReference type="GO" id="GO:0005524">
    <property type="term" value="F:ATP binding"/>
    <property type="evidence" value="ECO:0007669"/>
    <property type="project" value="UniProtKB-KW"/>
</dbReference>
<dbReference type="GO" id="GO:0016887">
    <property type="term" value="F:ATP hydrolysis activity"/>
    <property type="evidence" value="ECO:0007669"/>
    <property type="project" value="InterPro"/>
</dbReference>
<accession>A0A327KDK6</accession>
<evidence type="ECO:0000313" key="5">
    <source>
        <dbReference type="EMBL" id="RAI35783.1"/>
    </source>
</evidence>
<dbReference type="InterPro" id="IPR003593">
    <property type="entry name" value="AAA+_ATPase"/>
</dbReference>
<keyword evidence="6" id="KW-1185">Reference proteome</keyword>
<evidence type="ECO:0000256" key="1">
    <source>
        <dbReference type="ARBA" id="ARBA00005417"/>
    </source>
</evidence>
<dbReference type="PANTHER" id="PTHR42794">
    <property type="entry name" value="HEMIN IMPORT ATP-BINDING PROTEIN HMUV"/>
    <property type="match status" value="1"/>
</dbReference>
<dbReference type="PROSITE" id="PS50893">
    <property type="entry name" value="ABC_TRANSPORTER_2"/>
    <property type="match status" value="1"/>
</dbReference>
<dbReference type="PROSITE" id="PS00211">
    <property type="entry name" value="ABC_TRANSPORTER_1"/>
    <property type="match status" value="1"/>
</dbReference>
<feature type="domain" description="ABC transporter" evidence="4">
    <location>
        <begin position="5"/>
        <end position="239"/>
    </location>
</feature>
<comment type="similarity">
    <text evidence="1">Belongs to the ABC transporter superfamily.</text>
</comment>
<evidence type="ECO:0000256" key="2">
    <source>
        <dbReference type="ARBA" id="ARBA00022741"/>
    </source>
</evidence>
<reference evidence="5 6" key="1">
    <citation type="submission" date="2017-07" db="EMBL/GenBank/DDBJ databases">
        <title>Draft Genome Sequences of Select Purple Nonsulfur Bacteria.</title>
        <authorList>
            <person name="Lasarre B."/>
            <person name="Mckinlay J.B."/>
        </authorList>
    </citation>
    <scope>NUCLEOTIDE SEQUENCE [LARGE SCALE GENOMIC DNA]</scope>
    <source>
        <strain evidence="5 6">DSM 11907</strain>
    </source>
</reference>
<protein>
    <submittedName>
        <fullName evidence="5">Iron ABC transporter</fullName>
    </submittedName>
</protein>
<dbReference type="AlphaFoldDB" id="A0A327KDK6"/>
<evidence type="ECO:0000259" key="4">
    <source>
        <dbReference type="PROSITE" id="PS50893"/>
    </source>
</evidence>
<name>A0A327KDK6_9BRAD</name>
<dbReference type="EMBL" id="NPEU01000245">
    <property type="protein sequence ID" value="RAI35783.1"/>
    <property type="molecule type" value="Genomic_DNA"/>
</dbReference>
<dbReference type="SUPFAM" id="SSF52540">
    <property type="entry name" value="P-loop containing nucleoside triphosphate hydrolases"/>
    <property type="match status" value="1"/>
</dbReference>
<organism evidence="5 6">
    <name type="scientific">Rhodoplanes elegans</name>
    <dbReference type="NCBI Taxonomy" id="29408"/>
    <lineage>
        <taxon>Bacteria</taxon>
        <taxon>Pseudomonadati</taxon>
        <taxon>Pseudomonadota</taxon>
        <taxon>Alphaproteobacteria</taxon>
        <taxon>Hyphomicrobiales</taxon>
        <taxon>Nitrobacteraceae</taxon>
        <taxon>Rhodoplanes</taxon>
    </lineage>
</organism>
<sequence>MRAALTIERLTAGYPRRPVLRDLSLPPLPAGAVTALTGPNAAGKSTLLKALAGLVRAEGRVMFGDVDLLRLPLVARADLVGFMPQALPQGVALSVLESVVAAFEASRPDGLADADATRRAVATLDRLGIVDLALDGLDQLSGGQRQLVSLAQALVREPRLLLLDEPTSALDLRHQVTVMEAARSLAAEGRTVVVVLHDLNLAARWAERVVVLDHGRVAANGTPAQALTAETLASVWGVAARIAPGPNGVPHVVVEGALDAPHSAATAAGVPPENSTAA</sequence>
<keyword evidence="2" id="KW-0547">Nucleotide-binding</keyword>
<dbReference type="RefSeq" id="WP_111358630.1">
    <property type="nucleotide sequence ID" value="NZ_NHSK01000075.1"/>
</dbReference>
<evidence type="ECO:0000313" key="6">
    <source>
        <dbReference type="Proteomes" id="UP000248863"/>
    </source>
</evidence>
<dbReference type="Gene3D" id="3.40.50.300">
    <property type="entry name" value="P-loop containing nucleotide triphosphate hydrolases"/>
    <property type="match status" value="1"/>
</dbReference>